<keyword evidence="4" id="KW-1185">Reference proteome</keyword>
<dbReference type="Proteomes" id="UP001324634">
    <property type="component" value="Chromosome"/>
</dbReference>
<dbReference type="RefSeq" id="WP_321398878.1">
    <property type="nucleotide sequence ID" value="NZ_CP139487.1"/>
</dbReference>
<dbReference type="PANTHER" id="PTHR30469">
    <property type="entry name" value="MULTIDRUG RESISTANCE PROTEIN MDTA"/>
    <property type="match status" value="1"/>
</dbReference>
<sequence>MKKYLYVPALPIRIAGNIKVGFFILPVILLGLLPWVSFTVGVGQVTAINPNERVQSITTPVTGFIKEWKVKEGDRVEAGDVLAELIDNDPALLDRMGTERDAATAARDSAELMMDTAKINLDRQRKLFEQGLSPRKEYEKAKIEHSKMILEYQKTLATQVKAETKLSRQSQQKVLAPRSGTVVRIISGERGYLIKAGTPILVFTPDVTKMATEIWVDGNDASLIRSGMKAQVQFEGWPSIQIPGWPSLAINTFAAKVHLIDQASSYHGKFRVLLVEDEKWPSQNVLRLGAHARAYISFRETNIGWEIWRQLNRFPPVLEPIQDELTKILTIKKDSEGDEGNK</sequence>
<dbReference type="InterPro" id="IPR058625">
    <property type="entry name" value="MdtA-like_BSH"/>
</dbReference>
<keyword evidence="1" id="KW-1133">Transmembrane helix</keyword>
<dbReference type="KEGG" id="psti:SOO65_07310"/>
<proteinExistence type="predicted"/>
<gene>
    <name evidence="3" type="ORF">SOO65_07310</name>
</gene>
<dbReference type="GO" id="GO:0015562">
    <property type="term" value="F:efflux transmembrane transporter activity"/>
    <property type="evidence" value="ECO:0007669"/>
    <property type="project" value="TreeGrafter"/>
</dbReference>
<dbReference type="Pfam" id="PF25917">
    <property type="entry name" value="BSH_RND"/>
    <property type="match status" value="1"/>
</dbReference>
<evidence type="ECO:0000313" key="3">
    <source>
        <dbReference type="EMBL" id="WPU66550.1"/>
    </source>
</evidence>
<accession>A0AAX4HT38</accession>
<name>A0AAX4HT38_9BACT</name>
<reference evidence="3 4" key="1">
    <citation type="submission" date="2023-11" db="EMBL/GenBank/DDBJ databases">
        <title>Peredibacter starrii A3.12.</title>
        <authorList>
            <person name="Mitchell R.J."/>
        </authorList>
    </citation>
    <scope>NUCLEOTIDE SEQUENCE [LARGE SCALE GENOMIC DNA]</scope>
    <source>
        <strain evidence="3 4">A3.12</strain>
    </source>
</reference>
<dbReference type="Gene3D" id="2.40.50.100">
    <property type="match status" value="1"/>
</dbReference>
<dbReference type="SUPFAM" id="SSF111369">
    <property type="entry name" value="HlyD-like secretion proteins"/>
    <property type="match status" value="1"/>
</dbReference>
<feature type="transmembrane region" description="Helical" evidence="1">
    <location>
        <begin position="20"/>
        <end position="43"/>
    </location>
</feature>
<evidence type="ECO:0000313" key="4">
    <source>
        <dbReference type="Proteomes" id="UP001324634"/>
    </source>
</evidence>
<protein>
    <submittedName>
        <fullName evidence="3">HlyD family efflux transporter periplasmic adaptor subunit</fullName>
    </submittedName>
</protein>
<feature type="domain" description="Multidrug resistance protein MdtA-like barrel-sandwich hybrid" evidence="2">
    <location>
        <begin position="55"/>
        <end position="199"/>
    </location>
</feature>
<dbReference type="GO" id="GO:1990281">
    <property type="term" value="C:efflux pump complex"/>
    <property type="evidence" value="ECO:0007669"/>
    <property type="project" value="TreeGrafter"/>
</dbReference>
<dbReference type="Gene3D" id="1.10.287.470">
    <property type="entry name" value="Helix hairpin bin"/>
    <property type="match status" value="1"/>
</dbReference>
<dbReference type="EMBL" id="CP139487">
    <property type="protein sequence ID" value="WPU66550.1"/>
    <property type="molecule type" value="Genomic_DNA"/>
</dbReference>
<dbReference type="AlphaFoldDB" id="A0AAX4HT38"/>
<organism evidence="3 4">
    <name type="scientific">Peredibacter starrii</name>
    <dbReference type="NCBI Taxonomy" id="28202"/>
    <lineage>
        <taxon>Bacteria</taxon>
        <taxon>Pseudomonadati</taxon>
        <taxon>Bdellovibrionota</taxon>
        <taxon>Bacteriovoracia</taxon>
        <taxon>Bacteriovoracales</taxon>
        <taxon>Bacteriovoracaceae</taxon>
        <taxon>Peredibacter</taxon>
    </lineage>
</organism>
<keyword evidence="1" id="KW-0472">Membrane</keyword>
<evidence type="ECO:0000256" key="1">
    <source>
        <dbReference type="SAM" id="Phobius"/>
    </source>
</evidence>
<keyword evidence="1" id="KW-0812">Transmembrane</keyword>
<dbReference type="Gene3D" id="2.40.30.170">
    <property type="match status" value="1"/>
</dbReference>
<evidence type="ECO:0000259" key="2">
    <source>
        <dbReference type="Pfam" id="PF25917"/>
    </source>
</evidence>